<proteinExistence type="inferred from homology"/>
<dbReference type="GO" id="GO:0019546">
    <property type="term" value="P:L-arginine deiminase pathway"/>
    <property type="evidence" value="ECO:0007669"/>
    <property type="project" value="TreeGrafter"/>
</dbReference>
<dbReference type="GO" id="GO:0016990">
    <property type="term" value="F:arginine deiminase activity"/>
    <property type="evidence" value="ECO:0007669"/>
    <property type="project" value="InterPro"/>
</dbReference>
<dbReference type="Gene3D" id="3.75.10.10">
    <property type="entry name" value="L-arginine/glycine Amidinotransferase, Chain A"/>
    <property type="match status" value="1"/>
</dbReference>
<comment type="similarity">
    <text evidence="1">Belongs to the arginine deiminase family.</text>
</comment>
<evidence type="ECO:0000256" key="2">
    <source>
        <dbReference type="ARBA" id="ARBA00022801"/>
    </source>
</evidence>
<protein>
    <submittedName>
        <fullName evidence="4">Arginine deiminase</fullName>
    </submittedName>
</protein>
<evidence type="ECO:0000313" key="5">
    <source>
        <dbReference type="Proteomes" id="UP000309454"/>
    </source>
</evidence>
<dbReference type="PANTHER" id="PTHR47271:SF2">
    <property type="entry name" value="ARGININE DEIMINASE"/>
    <property type="match status" value="1"/>
</dbReference>
<dbReference type="PANTHER" id="PTHR47271">
    <property type="entry name" value="ARGININE DEIMINASE"/>
    <property type="match status" value="1"/>
</dbReference>
<dbReference type="SUPFAM" id="SSF55909">
    <property type="entry name" value="Pentein"/>
    <property type="match status" value="1"/>
</dbReference>
<dbReference type="PIRSF" id="PIRSF006356">
    <property type="entry name" value="Arg_deiminase"/>
    <property type="match status" value="1"/>
</dbReference>
<keyword evidence="5" id="KW-1185">Reference proteome</keyword>
<evidence type="ECO:0000256" key="3">
    <source>
        <dbReference type="PIRSR" id="PIRSR006356-1"/>
    </source>
</evidence>
<sequence>MNMAKKPIDVTSEIGQLQRVVLHKPGQELVGMKADEFEKCWIHDAFYLDYAQMEHDAFAKILRDEGAEVLYMEDLLAETLDQHPEAKKAFLDEYTSQLVMTDPELLPLVRAKLESIEDNAAFVQKALLGMRLHELELANGPKTLARLDGDGLAPDDLVVYPMPSSYFSRDPIASISNGVSLHRMYYNQRSREVPFYKTFLTYHDDFAGTPFWYDNQDKAHIEGGDVLNINKTTLAIGLSQRTEAAAIDKLAKNLFWGPVPSTIETVYAIKIPWGYETMHLDTVCTQIDYDKFTVYPGMYDELKAYRLRKGDNPGEVIVDELVSDLKHILEMATGLDEVTLLECGGGDPVEASREQWNDGSNTLAIAPGKVCVYERNVVTNRLLEQAGIQLCVMPSEELSRGRGGPRCMSMPFARAAI</sequence>
<dbReference type="EMBL" id="SSTM01000005">
    <property type="protein sequence ID" value="TJW09929.1"/>
    <property type="molecule type" value="Genomic_DNA"/>
</dbReference>
<dbReference type="Proteomes" id="UP000309454">
    <property type="component" value="Unassembled WGS sequence"/>
</dbReference>
<accession>A0A4T9TA27</accession>
<organism evidence="4 5">
    <name type="scientific">Parvibacter caecicola</name>
    <dbReference type="NCBI Taxonomy" id="747645"/>
    <lineage>
        <taxon>Bacteria</taxon>
        <taxon>Bacillati</taxon>
        <taxon>Actinomycetota</taxon>
        <taxon>Coriobacteriia</taxon>
        <taxon>Coriobacteriales</taxon>
        <taxon>Coriobacteriaceae</taxon>
        <taxon>Parvibacter</taxon>
    </lineage>
</organism>
<dbReference type="Pfam" id="PF02274">
    <property type="entry name" value="ADI"/>
    <property type="match status" value="1"/>
</dbReference>
<dbReference type="Gene3D" id="1.10.3930.10">
    <property type="entry name" value="Arginine deiminase"/>
    <property type="match status" value="1"/>
</dbReference>
<gene>
    <name evidence="4" type="ORF">E5982_07560</name>
</gene>
<evidence type="ECO:0000313" key="4">
    <source>
        <dbReference type="EMBL" id="TJW09929.1"/>
    </source>
</evidence>
<dbReference type="InterPro" id="IPR003876">
    <property type="entry name" value="Arg_deiminase"/>
</dbReference>
<dbReference type="PRINTS" id="PR01466">
    <property type="entry name" value="ARGDEIMINASE"/>
</dbReference>
<name>A0A4T9TA27_9ACTN</name>
<dbReference type="OrthoDB" id="9807502at2"/>
<evidence type="ECO:0000256" key="1">
    <source>
        <dbReference type="ARBA" id="ARBA00010206"/>
    </source>
</evidence>
<comment type="caution">
    <text evidence="4">The sequence shown here is derived from an EMBL/GenBank/DDBJ whole genome shotgun (WGS) entry which is preliminary data.</text>
</comment>
<feature type="active site" description="Amidino-cysteine intermediate" evidence="3">
    <location>
        <position position="407"/>
    </location>
</feature>
<reference evidence="4 5" key="1">
    <citation type="submission" date="2019-04" db="EMBL/GenBank/DDBJ databases">
        <title>Microbes associate with the intestines of laboratory mice.</title>
        <authorList>
            <person name="Navarre W."/>
            <person name="Wong E."/>
            <person name="Huang K.C."/>
            <person name="Tropini C."/>
            <person name="Ng K."/>
            <person name="Yu B."/>
        </authorList>
    </citation>
    <scope>NUCLEOTIDE SEQUENCE [LARGE SCALE GENOMIC DNA]</scope>
    <source>
        <strain evidence="4 5">NM48_B13</strain>
    </source>
</reference>
<keyword evidence="2" id="KW-0378">Hydrolase</keyword>
<dbReference type="AlphaFoldDB" id="A0A4T9TA27"/>